<proteinExistence type="predicted"/>
<comment type="caution">
    <text evidence="1">The sequence shown here is derived from an EMBL/GenBank/DDBJ whole genome shotgun (WGS) entry which is preliminary data.</text>
</comment>
<gene>
    <name evidence="1" type="ORF">PMAYCL1PPCAC_20914</name>
</gene>
<dbReference type="EMBL" id="BTRK01000004">
    <property type="protein sequence ID" value="GMR50719.1"/>
    <property type="molecule type" value="Genomic_DNA"/>
</dbReference>
<dbReference type="AlphaFoldDB" id="A0AAN5CU99"/>
<keyword evidence="2" id="KW-1185">Reference proteome</keyword>
<reference evidence="2" key="1">
    <citation type="submission" date="2022-10" db="EMBL/GenBank/DDBJ databases">
        <title>Genome assembly of Pristionchus species.</title>
        <authorList>
            <person name="Yoshida K."/>
            <person name="Sommer R.J."/>
        </authorList>
    </citation>
    <scope>NUCLEOTIDE SEQUENCE [LARGE SCALE GENOMIC DNA]</scope>
    <source>
        <strain evidence="2">RS5460</strain>
    </source>
</reference>
<name>A0AAN5CU99_9BILA</name>
<organism evidence="1 2">
    <name type="scientific">Pristionchus mayeri</name>
    <dbReference type="NCBI Taxonomy" id="1317129"/>
    <lineage>
        <taxon>Eukaryota</taxon>
        <taxon>Metazoa</taxon>
        <taxon>Ecdysozoa</taxon>
        <taxon>Nematoda</taxon>
        <taxon>Chromadorea</taxon>
        <taxon>Rhabditida</taxon>
        <taxon>Rhabditina</taxon>
        <taxon>Diplogasteromorpha</taxon>
        <taxon>Diplogasteroidea</taxon>
        <taxon>Neodiplogasteridae</taxon>
        <taxon>Pristionchus</taxon>
    </lineage>
</organism>
<protein>
    <submittedName>
        <fullName evidence="1">Uncharacterized protein</fullName>
    </submittedName>
</protein>
<sequence>MCAQQCNNQCARVCPQPPIMFAPPPRFIGGCQPCNNQCMNRCQMFSPVAQCAPMCMNQCGCFSPVAQCA</sequence>
<dbReference type="Proteomes" id="UP001328107">
    <property type="component" value="Unassembled WGS sequence"/>
</dbReference>
<feature type="non-terminal residue" evidence="1">
    <location>
        <position position="69"/>
    </location>
</feature>
<accession>A0AAN5CU99</accession>
<evidence type="ECO:0000313" key="2">
    <source>
        <dbReference type="Proteomes" id="UP001328107"/>
    </source>
</evidence>
<evidence type="ECO:0000313" key="1">
    <source>
        <dbReference type="EMBL" id="GMR50719.1"/>
    </source>
</evidence>